<evidence type="ECO:0000256" key="11">
    <source>
        <dbReference type="ARBA" id="ARBA00023136"/>
    </source>
</evidence>
<evidence type="ECO:0000256" key="8">
    <source>
        <dbReference type="ARBA" id="ARBA00022824"/>
    </source>
</evidence>
<comment type="pathway">
    <text evidence="3">Protein modification; protein glycosylation.</text>
</comment>
<evidence type="ECO:0000256" key="14">
    <source>
        <dbReference type="SAM" id="SignalP"/>
    </source>
</evidence>
<keyword evidence="9" id="KW-0460">Magnesium</keyword>
<keyword evidence="6" id="KW-0808">Transferase</keyword>
<evidence type="ECO:0000256" key="4">
    <source>
        <dbReference type="ARBA" id="ARBA00005432"/>
    </source>
</evidence>
<feature type="region of interest" description="Disordered" evidence="13">
    <location>
        <begin position="107"/>
        <end position="138"/>
    </location>
</feature>
<name>A0A9P7D928_9AGAM</name>
<evidence type="ECO:0000313" key="15">
    <source>
        <dbReference type="EMBL" id="KAG1784004.1"/>
    </source>
</evidence>
<gene>
    <name evidence="15" type="ORF">EV702DRAFT_958047</name>
</gene>
<dbReference type="SUPFAM" id="SSF64005">
    <property type="entry name" value="Undecaprenyl diphosphate synthase"/>
    <property type="match status" value="2"/>
</dbReference>
<evidence type="ECO:0000256" key="5">
    <source>
        <dbReference type="ARBA" id="ARBA00012596"/>
    </source>
</evidence>
<evidence type="ECO:0000256" key="9">
    <source>
        <dbReference type="ARBA" id="ARBA00022842"/>
    </source>
</evidence>
<evidence type="ECO:0000256" key="3">
    <source>
        <dbReference type="ARBA" id="ARBA00004922"/>
    </source>
</evidence>
<evidence type="ECO:0000256" key="12">
    <source>
        <dbReference type="ARBA" id="ARBA00047353"/>
    </source>
</evidence>
<dbReference type="Gene3D" id="3.40.1180.10">
    <property type="entry name" value="Decaprenyl diphosphate synthase-like"/>
    <property type="match status" value="1"/>
</dbReference>
<reference evidence="15" key="1">
    <citation type="journal article" date="2020" name="New Phytol.">
        <title>Comparative genomics reveals dynamic genome evolution in host specialist ectomycorrhizal fungi.</title>
        <authorList>
            <person name="Lofgren L.A."/>
            <person name="Nguyen N.H."/>
            <person name="Vilgalys R."/>
            <person name="Ruytinx J."/>
            <person name="Liao H.L."/>
            <person name="Branco S."/>
            <person name="Kuo A."/>
            <person name="LaButti K."/>
            <person name="Lipzen A."/>
            <person name="Andreopoulos W."/>
            <person name="Pangilinan J."/>
            <person name="Riley R."/>
            <person name="Hundley H."/>
            <person name="Na H."/>
            <person name="Barry K."/>
            <person name="Grigoriev I.V."/>
            <person name="Stajich J.E."/>
            <person name="Kennedy P.G."/>
        </authorList>
    </citation>
    <scope>NUCLEOTIDE SEQUENCE</scope>
    <source>
        <strain evidence="15">DOB743</strain>
    </source>
</reference>
<keyword evidence="11" id="KW-0472">Membrane</keyword>
<evidence type="ECO:0000256" key="1">
    <source>
        <dbReference type="ARBA" id="ARBA00001946"/>
    </source>
</evidence>
<feature type="chain" id="PRO_5040125086" description="ditrans,polycis-polyprenyl diphosphate synthase [(2E,6E)-farnesyldiphosphate specific]" evidence="14">
    <location>
        <begin position="16"/>
        <end position="315"/>
    </location>
</feature>
<dbReference type="EC" id="2.5.1.87" evidence="5"/>
<evidence type="ECO:0000313" key="16">
    <source>
        <dbReference type="Proteomes" id="UP000714275"/>
    </source>
</evidence>
<accession>A0A9P7D928</accession>
<evidence type="ECO:0000256" key="2">
    <source>
        <dbReference type="ARBA" id="ARBA00004586"/>
    </source>
</evidence>
<evidence type="ECO:0000256" key="10">
    <source>
        <dbReference type="ARBA" id="ARBA00022989"/>
    </source>
</evidence>
<dbReference type="GO" id="GO:0005789">
    <property type="term" value="C:endoplasmic reticulum membrane"/>
    <property type="evidence" value="ECO:0007669"/>
    <property type="project" value="UniProtKB-SubCell"/>
</dbReference>
<feature type="signal peptide" evidence="14">
    <location>
        <begin position="1"/>
        <end position="15"/>
    </location>
</feature>
<keyword evidence="10" id="KW-1133">Transmembrane helix</keyword>
<dbReference type="OrthoDB" id="3057168at2759"/>
<sequence length="315" mass="35872">MVAPLFLWLLHLLHASLVFLTVRFQKRRYLPPQPVTAYRSKLPKHLAIILVSYDAANPKHTEELYLECLVRVIKWCRALGIEQLTAYDAEGTLLGCSDLIRERLIHHGDPPTDESESELEYPLTPPLSEASESRSHSPDFEDFSVQLNVTTVCSFRKGSSHHRPRKVAVRRRAHHKRSSYNPLTLHIISRSASKAAIASAARFLLDEEFRRRQNSHDLDHVHSVLNFTHLTSVPGGLPSPDFMIVHHVHPQDPHPPLELHGFPPWQIALTEIHRTIAHDIAPLKHPNKSIPNLITEEAFCRALDEYAGAQFRLGR</sequence>
<protein>
    <recommendedName>
        <fullName evidence="5">ditrans,polycis-polyprenyl diphosphate synthase [(2E,6E)-farnesyldiphosphate specific]</fullName>
        <ecNumber evidence="5">2.5.1.87</ecNumber>
    </recommendedName>
</protein>
<dbReference type="EMBL" id="JABBWD010000001">
    <property type="protein sequence ID" value="KAG1784004.1"/>
    <property type="molecule type" value="Genomic_DNA"/>
</dbReference>
<comment type="subcellular location">
    <subcellularLocation>
        <location evidence="2">Endoplasmic reticulum membrane</location>
    </subcellularLocation>
</comment>
<dbReference type="PANTHER" id="PTHR21528:SF0">
    <property type="entry name" value="DEHYDRODOLICHYL DIPHOSPHATE SYNTHASE COMPLEX SUBUNIT NUS1"/>
    <property type="match status" value="1"/>
</dbReference>
<dbReference type="GO" id="GO:0045547">
    <property type="term" value="F:ditrans,polycis-polyprenyl diphosphate synthase [(2E,6E)-farnesyl diphosphate specific] activity"/>
    <property type="evidence" value="ECO:0007669"/>
    <property type="project" value="UniProtKB-EC"/>
</dbReference>
<comment type="catalytic activity">
    <reaction evidence="12">
        <text>n isopentenyl diphosphate + (2E,6E)-farnesyl diphosphate = a di-trans,poly-cis-polyprenyl diphosphate + n diphosphate</text>
        <dbReference type="Rhea" id="RHEA:53008"/>
        <dbReference type="Rhea" id="RHEA-COMP:19494"/>
        <dbReference type="ChEBI" id="CHEBI:33019"/>
        <dbReference type="ChEBI" id="CHEBI:128769"/>
        <dbReference type="ChEBI" id="CHEBI:136960"/>
        <dbReference type="ChEBI" id="CHEBI:175763"/>
        <dbReference type="EC" id="2.5.1.87"/>
    </reaction>
</comment>
<evidence type="ECO:0000256" key="6">
    <source>
        <dbReference type="ARBA" id="ARBA00022679"/>
    </source>
</evidence>
<dbReference type="InterPro" id="IPR036424">
    <property type="entry name" value="UPP_synth-like_sf"/>
</dbReference>
<comment type="similarity">
    <text evidence="4">Belongs to the UPP synthase family.</text>
</comment>
<evidence type="ECO:0000256" key="7">
    <source>
        <dbReference type="ARBA" id="ARBA00022692"/>
    </source>
</evidence>
<comment type="cofactor">
    <cofactor evidence="1">
        <name>Mg(2+)</name>
        <dbReference type="ChEBI" id="CHEBI:18420"/>
    </cofactor>
</comment>
<dbReference type="AlphaFoldDB" id="A0A9P7D928"/>
<keyword evidence="14" id="KW-0732">Signal</keyword>
<dbReference type="Proteomes" id="UP000714275">
    <property type="component" value="Unassembled WGS sequence"/>
</dbReference>
<keyword evidence="7" id="KW-0812">Transmembrane</keyword>
<keyword evidence="16" id="KW-1185">Reference proteome</keyword>
<proteinExistence type="inferred from homology"/>
<dbReference type="PANTHER" id="PTHR21528">
    <property type="entry name" value="DEHYDRODOLICHYL DIPHOSPHATE SYNTHASE COMPLEX SUBUNIT NUS1"/>
    <property type="match status" value="1"/>
</dbReference>
<dbReference type="GO" id="GO:1904423">
    <property type="term" value="C:dehydrodolichyl diphosphate synthase complex"/>
    <property type="evidence" value="ECO:0007669"/>
    <property type="project" value="InterPro"/>
</dbReference>
<organism evidence="15 16">
    <name type="scientific">Suillus placidus</name>
    <dbReference type="NCBI Taxonomy" id="48579"/>
    <lineage>
        <taxon>Eukaryota</taxon>
        <taxon>Fungi</taxon>
        <taxon>Dikarya</taxon>
        <taxon>Basidiomycota</taxon>
        <taxon>Agaricomycotina</taxon>
        <taxon>Agaricomycetes</taxon>
        <taxon>Agaricomycetidae</taxon>
        <taxon>Boletales</taxon>
        <taxon>Suillineae</taxon>
        <taxon>Suillaceae</taxon>
        <taxon>Suillus</taxon>
    </lineage>
</organism>
<keyword evidence="8" id="KW-0256">Endoplasmic reticulum</keyword>
<evidence type="ECO:0000256" key="13">
    <source>
        <dbReference type="SAM" id="MobiDB-lite"/>
    </source>
</evidence>
<dbReference type="InterPro" id="IPR038887">
    <property type="entry name" value="Nus1/NgBR"/>
</dbReference>
<comment type="caution">
    <text evidence="15">The sequence shown here is derived from an EMBL/GenBank/DDBJ whole genome shotgun (WGS) entry which is preliminary data.</text>
</comment>